<keyword evidence="5" id="KW-0812">Transmembrane</keyword>
<dbReference type="InterPro" id="IPR022751">
    <property type="entry name" value="Alpha_mannosyltransferase"/>
</dbReference>
<dbReference type="GO" id="GO:0000139">
    <property type="term" value="C:Golgi membrane"/>
    <property type="evidence" value="ECO:0007669"/>
    <property type="project" value="UniProtKB-SubCell"/>
</dbReference>
<dbReference type="Proteomes" id="UP000054558">
    <property type="component" value="Unassembled WGS sequence"/>
</dbReference>
<comment type="subcellular location">
    <subcellularLocation>
        <location evidence="10">Endomembrane system</location>
        <topology evidence="10">Single-pass membrane protein</topology>
    </subcellularLocation>
    <subcellularLocation>
        <location evidence="1">Golgi apparatus membrane</location>
    </subcellularLocation>
    <subcellularLocation>
        <location evidence="2">Membrane</location>
        <topology evidence="2">Single-pass type II membrane protein</topology>
    </subcellularLocation>
</comment>
<reference evidence="11 12" key="1">
    <citation type="journal article" date="2014" name="Nat. Commun.">
        <title>Klebsormidium flaccidum genome reveals primary factors for plant terrestrial adaptation.</title>
        <authorList>
            <person name="Hori K."/>
            <person name="Maruyama F."/>
            <person name="Fujisawa T."/>
            <person name="Togashi T."/>
            <person name="Yamamoto N."/>
            <person name="Seo M."/>
            <person name="Sato S."/>
            <person name="Yamada T."/>
            <person name="Mori H."/>
            <person name="Tajima N."/>
            <person name="Moriyama T."/>
            <person name="Ikeuchi M."/>
            <person name="Watanabe M."/>
            <person name="Wada H."/>
            <person name="Kobayashi K."/>
            <person name="Saito M."/>
            <person name="Masuda T."/>
            <person name="Sasaki-Sekimoto Y."/>
            <person name="Mashiguchi K."/>
            <person name="Awai K."/>
            <person name="Shimojima M."/>
            <person name="Masuda S."/>
            <person name="Iwai M."/>
            <person name="Nobusawa T."/>
            <person name="Narise T."/>
            <person name="Kondo S."/>
            <person name="Saito H."/>
            <person name="Sato R."/>
            <person name="Murakawa M."/>
            <person name="Ihara Y."/>
            <person name="Oshima-Yamada Y."/>
            <person name="Ohtaka K."/>
            <person name="Satoh M."/>
            <person name="Sonobe K."/>
            <person name="Ishii M."/>
            <person name="Ohtani R."/>
            <person name="Kanamori-Sato M."/>
            <person name="Honoki R."/>
            <person name="Miyazaki D."/>
            <person name="Mochizuki H."/>
            <person name="Umetsu J."/>
            <person name="Higashi K."/>
            <person name="Shibata D."/>
            <person name="Kamiya Y."/>
            <person name="Sato N."/>
            <person name="Nakamura Y."/>
            <person name="Tabata S."/>
            <person name="Ida S."/>
            <person name="Kurokawa K."/>
            <person name="Ohta H."/>
        </authorList>
    </citation>
    <scope>NUCLEOTIDE SEQUENCE [LARGE SCALE GENOMIC DNA]</scope>
    <source>
        <strain evidence="11 12">NIES-2285</strain>
    </source>
</reference>
<evidence type="ECO:0000313" key="12">
    <source>
        <dbReference type="Proteomes" id="UP000054558"/>
    </source>
</evidence>
<evidence type="ECO:0000256" key="6">
    <source>
        <dbReference type="ARBA" id="ARBA00022968"/>
    </source>
</evidence>
<dbReference type="GO" id="GO:0000026">
    <property type="term" value="F:alpha-1,2-mannosyltransferase activity"/>
    <property type="evidence" value="ECO:0000318"/>
    <property type="project" value="GO_Central"/>
</dbReference>
<evidence type="ECO:0000256" key="3">
    <source>
        <dbReference type="ARBA" id="ARBA00009105"/>
    </source>
</evidence>
<evidence type="ECO:0000256" key="9">
    <source>
        <dbReference type="ARBA" id="ARBA00023136"/>
    </source>
</evidence>
<dbReference type="Pfam" id="PF11051">
    <property type="entry name" value="Mannosyl_trans3"/>
    <property type="match status" value="2"/>
</dbReference>
<dbReference type="PANTHER" id="PTHR31646">
    <property type="entry name" value="ALPHA-1,2-MANNOSYLTRANSFERASE MNN2"/>
    <property type="match status" value="1"/>
</dbReference>
<evidence type="ECO:0000256" key="2">
    <source>
        <dbReference type="ARBA" id="ARBA00004606"/>
    </source>
</evidence>
<evidence type="ECO:0000256" key="1">
    <source>
        <dbReference type="ARBA" id="ARBA00004394"/>
    </source>
</evidence>
<protein>
    <recommendedName>
        <fullName evidence="13">Mannosyltransferase</fullName>
    </recommendedName>
</protein>
<name>A0A1Y1I533_KLENI</name>
<evidence type="ECO:0008006" key="13">
    <source>
        <dbReference type="Google" id="ProtNLM"/>
    </source>
</evidence>
<dbReference type="OrthoDB" id="2156260at2759"/>
<keyword evidence="7" id="KW-1133">Transmembrane helix</keyword>
<evidence type="ECO:0000256" key="10">
    <source>
        <dbReference type="ARBA" id="ARBA00037847"/>
    </source>
</evidence>
<keyword evidence="4" id="KW-0808">Transferase</keyword>
<dbReference type="AlphaFoldDB" id="A0A1Y1I533"/>
<organism evidence="11 12">
    <name type="scientific">Klebsormidium nitens</name>
    <name type="common">Green alga</name>
    <name type="synonym">Ulothrix nitens</name>
    <dbReference type="NCBI Taxonomy" id="105231"/>
    <lineage>
        <taxon>Eukaryota</taxon>
        <taxon>Viridiplantae</taxon>
        <taxon>Streptophyta</taxon>
        <taxon>Klebsormidiophyceae</taxon>
        <taxon>Klebsormidiales</taxon>
        <taxon>Klebsormidiaceae</taxon>
        <taxon>Klebsormidium</taxon>
    </lineage>
</organism>
<proteinExistence type="inferred from homology"/>
<dbReference type="EMBL" id="DF237142">
    <property type="protein sequence ID" value="GAQ84529.1"/>
    <property type="molecule type" value="Genomic_DNA"/>
</dbReference>
<keyword evidence="9" id="KW-0472">Membrane</keyword>
<gene>
    <name evidence="11" type="ORF">KFL_001930070</name>
</gene>
<keyword evidence="8" id="KW-0333">Golgi apparatus</keyword>
<evidence type="ECO:0000256" key="8">
    <source>
        <dbReference type="ARBA" id="ARBA00023034"/>
    </source>
</evidence>
<evidence type="ECO:0000256" key="5">
    <source>
        <dbReference type="ARBA" id="ARBA00022692"/>
    </source>
</evidence>
<dbReference type="GO" id="GO:0005794">
    <property type="term" value="C:Golgi apparatus"/>
    <property type="evidence" value="ECO:0000318"/>
    <property type="project" value="GO_Central"/>
</dbReference>
<dbReference type="SUPFAM" id="SSF53448">
    <property type="entry name" value="Nucleotide-diphospho-sugar transferases"/>
    <property type="match status" value="1"/>
</dbReference>
<evidence type="ECO:0000256" key="7">
    <source>
        <dbReference type="ARBA" id="ARBA00022989"/>
    </source>
</evidence>
<dbReference type="STRING" id="105231.A0A1Y1I533"/>
<sequence>MSRKSPVKGSFVQRFILLHLISALVWYTQLLDAQALPNKADAKSAGNAAVGRKAPIPIDEPFECFPEKNEDCYFNKYSSPIWPEVRRNMSALTQRWQTVALEKPPYPEGKYHGRGIAISCGPRGINNLPVLLRVLRDMGCNLPVEIWHLSSESLPFEHAGWLAGHKNVMLKDLLEYAKDIEMVETNVGPRMFAIKPLVLLHSSFEEVLLLDDDNLPLRDPTYLFEYPQYKESGAIFWPDYWRTSALNPIWDLVGVDPHGYEQESGQLLVNKRKGWAALAVTLLFNQAPYRLLLNGDKDTYRFAWMAVKQPFSFVRQPIGTAGMVDSKKELCGTTMVQFDLDGHEIFLHHNMLKSGPLKRAGANWAEAKIPVMGPMEKFKPVPGDALELADETSINCMDISGRYDVKLRPFKEFEEKYFDSHEVLTEPWLLTNTTERFKVPFPEDSVLAAIKGVNLKGTSTHELSFPAPNTTRLKIELTITHVQEEGETAIDPLCESKVWVDQVLLPLGRCSAIGAGYVGKTFFMHNKSYHKLLSRDTGKGMCSRVFELTAQPFTGVITKKAVKLRLCGWVKSVNAVRCLNTSVKLHMPRCRGKPMQPGYI</sequence>
<keyword evidence="6" id="KW-0735">Signal-anchor</keyword>
<evidence type="ECO:0000256" key="4">
    <source>
        <dbReference type="ARBA" id="ARBA00022679"/>
    </source>
</evidence>
<dbReference type="GO" id="GO:0046354">
    <property type="term" value="P:mannan biosynthetic process"/>
    <property type="evidence" value="ECO:0000318"/>
    <property type="project" value="GO_Central"/>
</dbReference>
<comment type="similarity">
    <text evidence="3">Belongs to the MNN1/MNT family.</text>
</comment>
<evidence type="ECO:0000313" key="11">
    <source>
        <dbReference type="EMBL" id="GAQ84529.1"/>
    </source>
</evidence>
<dbReference type="PANTHER" id="PTHR31646:SF1">
    <property type="entry name" value="ALPHA-1,2-MANNOSYLTRANSFERASE MNN2"/>
    <property type="match status" value="1"/>
</dbReference>
<dbReference type="InterPro" id="IPR029044">
    <property type="entry name" value="Nucleotide-diphossugar_trans"/>
</dbReference>
<keyword evidence="12" id="KW-1185">Reference proteome</keyword>
<accession>A0A1Y1I533</accession>